<gene>
    <name evidence="1" type="ORF">KACC15558_32170</name>
</gene>
<evidence type="ECO:0008006" key="3">
    <source>
        <dbReference type="Google" id="ProtNLM"/>
    </source>
</evidence>
<keyword evidence="2" id="KW-1185">Reference proteome</keyword>
<dbReference type="Proteomes" id="UP001498935">
    <property type="component" value="Unassembled WGS sequence"/>
</dbReference>
<comment type="caution">
    <text evidence="1">The sequence shown here is derived from an EMBL/GenBank/DDBJ whole genome shotgun (WGS) entry which is preliminary data.</text>
</comment>
<name>A0ABP9U5B6_9MICO</name>
<reference evidence="1 2" key="1">
    <citation type="submission" date="2024-02" db="EMBL/GenBank/DDBJ databases">
        <title>Characterization of antibiotic resistant novel bacterial strains and their environmental applications.</title>
        <authorList>
            <person name="Manzoor S."/>
            <person name="Abbas S."/>
            <person name="Arshad M."/>
            <person name="Li W.J."/>
            <person name="Ahmed I."/>
        </authorList>
    </citation>
    <scope>NUCLEOTIDE SEQUENCE [LARGE SCALE GENOMIC DNA]</scope>
    <source>
        <strain evidence="1 2">KACC 15558</strain>
    </source>
</reference>
<dbReference type="RefSeq" id="WP_243752429.1">
    <property type="nucleotide sequence ID" value="NZ_BAABBK010000020.1"/>
</dbReference>
<evidence type="ECO:0000313" key="2">
    <source>
        <dbReference type="Proteomes" id="UP001498935"/>
    </source>
</evidence>
<proteinExistence type="predicted"/>
<protein>
    <recommendedName>
        <fullName evidence="3">Site-specific recombinase XerD</fullName>
    </recommendedName>
</protein>
<evidence type="ECO:0000313" key="1">
    <source>
        <dbReference type="EMBL" id="GAA5342176.1"/>
    </source>
</evidence>
<organism evidence="1 2">
    <name type="scientific">Brevibacterium ammoniilyticum</name>
    <dbReference type="NCBI Taxonomy" id="1046555"/>
    <lineage>
        <taxon>Bacteria</taxon>
        <taxon>Bacillati</taxon>
        <taxon>Actinomycetota</taxon>
        <taxon>Actinomycetes</taxon>
        <taxon>Micrococcales</taxon>
        <taxon>Brevibacteriaceae</taxon>
        <taxon>Brevibacterium</taxon>
    </lineage>
</organism>
<accession>A0ABP9U5B6</accession>
<dbReference type="EMBL" id="BAABNP010000019">
    <property type="protein sequence ID" value="GAA5342176.1"/>
    <property type="molecule type" value="Genomic_DNA"/>
</dbReference>
<sequence>MKRESQQATILALLRTVDPSVTDGLVEELLAEVASAPSSRSQLTKHLSADPGVLTAGGSRMRKVVGEFLYAAITAGVTGLVSPSCALCSRPRTLFHSHGDGERICTSCYSRLRVATCSECGREGQRINVTIGHSPVCECCHQRHRPQEVCAGCGRMRVLTRSRDDGLGYCRGCRAERGRCEVCSGCGKTRRVNARTEAGDALCGTCYTRTRTAEDACDECRAIGPLAARAGGRRDGSQNLCARCYRHPKRPCGLCGRLKRVALRATDTTPDVCPTCYQAPVIDCSICGQQALGRRATNHGSPRCFACQAAGLIDTALTGPDGSIRPELIPVRDALTELERPRSLLNNWHSLASMRLLTDIAQGRIELRHEALDAQPQVFSVNYLRAMLVAAGALPPRDENAARLYRYAATAADEVTDPELRSVLTRYARWHVCGRVKTDRHQRIAPNVAARCRADIDTAHAFVDHLTASGHDLDDCPQACLDAWITTDRSRRLGFIRWLKRGGYLALTRLPEPVPRKDPDHEVDPDDQIALARRLLHEPDSGSIEDRAAACLILLYAQPAAKLATLTINDIEIRGGDTYLALGPEPLLLIPPLDALVTALPVAKPFGPASTLASPRWLFTGKIAGSHLHPASLMRRMHRLGITTRASRNTAMLYLASTTPPAVFASLIGVSIGAATRWATLAGASWNTYAAARR</sequence>